<feature type="region of interest" description="Disordered" evidence="10">
    <location>
        <begin position="291"/>
        <end position="328"/>
    </location>
</feature>
<dbReference type="PANTHER" id="PTHR23355:SF9">
    <property type="entry name" value="DIS3-LIKE EXONUCLEASE 2"/>
    <property type="match status" value="1"/>
</dbReference>
<evidence type="ECO:0000256" key="4">
    <source>
        <dbReference type="ARBA" id="ARBA00022771"/>
    </source>
</evidence>
<evidence type="ECO:0000256" key="8">
    <source>
        <dbReference type="ARBA" id="ARBA00022884"/>
    </source>
</evidence>
<dbReference type="SUPFAM" id="SSF57903">
    <property type="entry name" value="FYVE/PHD zinc finger"/>
    <property type="match status" value="1"/>
</dbReference>
<organism evidence="13 14">
    <name type="scientific">Stylonychia lemnae</name>
    <name type="common">Ciliate</name>
    <dbReference type="NCBI Taxonomy" id="5949"/>
    <lineage>
        <taxon>Eukaryota</taxon>
        <taxon>Sar</taxon>
        <taxon>Alveolata</taxon>
        <taxon>Ciliophora</taxon>
        <taxon>Intramacronucleata</taxon>
        <taxon>Spirotrichea</taxon>
        <taxon>Stichotrichia</taxon>
        <taxon>Sporadotrichida</taxon>
        <taxon>Oxytrichidae</taxon>
        <taxon>Stylonychinae</taxon>
        <taxon>Stylonychia</taxon>
    </lineage>
</organism>
<proteinExistence type="inferred from homology"/>
<dbReference type="InterPro" id="IPR012340">
    <property type="entry name" value="NA-bd_OB-fold"/>
</dbReference>
<evidence type="ECO:0000256" key="2">
    <source>
        <dbReference type="ARBA" id="ARBA00022722"/>
    </source>
</evidence>
<dbReference type="Pfam" id="PF17216">
    <property type="entry name" value="Rrp44_CSD1"/>
    <property type="match status" value="1"/>
</dbReference>
<feature type="compositionally biased region" description="Polar residues" evidence="10">
    <location>
        <begin position="398"/>
        <end position="411"/>
    </location>
</feature>
<feature type="compositionally biased region" description="Acidic residues" evidence="10">
    <location>
        <begin position="815"/>
        <end position="824"/>
    </location>
</feature>
<dbReference type="SUPFAM" id="SSF50249">
    <property type="entry name" value="Nucleic acid-binding proteins"/>
    <property type="match status" value="2"/>
</dbReference>
<evidence type="ECO:0000313" key="13">
    <source>
        <dbReference type="EMBL" id="CDW75701.1"/>
    </source>
</evidence>
<dbReference type="SMART" id="SM00249">
    <property type="entry name" value="PHD"/>
    <property type="match status" value="2"/>
</dbReference>
<dbReference type="InterPro" id="IPR034732">
    <property type="entry name" value="EPHD"/>
</dbReference>
<dbReference type="InterPro" id="IPR041505">
    <property type="entry name" value="Dis3_CSD2"/>
</dbReference>
<evidence type="ECO:0000256" key="5">
    <source>
        <dbReference type="ARBA" id="ARBA00022801"/>
    </source>
</evidence>
<feature type="compositionally biased region" description="Polar residues" evidence="10">
    <location>
        <begin position="259"/>
        <end position="271"/>
    </location>
</feature>
<evidence type="ECO:0000313" key="14">
    <source>
        <dbReference type="Proteomes" id="UP000039865"/>
    </source>
</evidence>
<evidence type="ECO:0000256" key="9">
    <source>
        <dbReference type="PROSITE-ProRule" id="PRU00146"/>
    </source>
</evidence>
<reference evidence="13 14" key="1">
    <citation type="submission" date="2014-06" db="EMBL/GenBank/DDBJ databases">
        <authorList>
            <person name="Swart Estienne"/>
        </authorList>
    </citation>
    <scope>NUCLEOTIDE SEQUENCE [LARGE SCALE GENOMIC DNA]</scope>
    <source>
        <strain evidence="13 14">130c</strain>
    </source>
</reference>
<keyword evidence="5" id="KW-0378">Hydrolase</keyword>
<dbReference type="InterPro" id="IPR011011">
    <property type="entry name" value="Znf_FYVE_PHD"/>
</dbReference>
<keyword evidence="14" id="KW-1185">Reference proteome</keyword>
<evidence type="ECO:0000256" key="6">
    <source>
        <dbReference type="ARBA" id="ARBA00022833"/>
    </source>
</evidence>
<evidence type="ECO:0000256" key="1">
    <source>
        <dbReference type="ARBA" id="ARBA00005785"/>
    </source>
</evidence>
<dbReference type="InterPro" id="IPR019787">
    <property type="entry name" value="Znf_PHD-finger"/>
</dbReference>
<dbReference type="InterPro" id="IPR033771">
    <property type="entry name" value="Rrp44_CSD1"/>
</dbReference>
<dbReference type="Gene3D" id="3.30.40.10">
    <property type="entry name" value="Zinc/RING finger domain, C3HC4 (zinc finger)"/>
    <property type="match status" value="2"/>
</dbReference>
<keyword evidence="3" id="KW-0479">Metal-binding</keyword>
<dbReference type="CDD" id="cd15571">
    <property type="entry name" value="ePHD"/>
    <property type="match status" value="1"/>
</dbReference>
<protein>
    <submittedName>
        <fullName evidence="13">Dis3-like exonuclease 2</fullName>
    </submittedName>
</protein>
<accession>A0A078A0H1</accession>
<feature type="domain" description="PHD-type" evidence="12">
    <location>
        <begin position="44"/>
        <end position="159"/>
    </location>
</feature>
<feature type="compositionally biased region" description="Basic and acidic residues" evidence="10">
    <location>
        <begin position="306"/>
        <end position="316"/>
    </location>
</feature>
<dbReference type="PROSITE" id="PS51805">
    <property type="entry name" value="EPHD"/>
    <property type="match status" value="1"/>
</dbReference>
<comment type="similarity">
    <text evidence="1">Belongs to the RNR ribonuclease family.</text>
</comment>
<feature type="region of interest" description="Disordered" evidence="10">
    <location>
        <begin position="790"/>
        <end position="852"/>
    </location>
</feature>
<dbReference type="PROSITE" id="PS50016">
    <property type="entry name" value="ZF_PHD_2"/>
    <property type="match status" value="1"/>
</dbReference>
<feature type="compositionally biased region" description="Basic and acidic residues" evidence="10">
    <location>
        <begin position="790"/>
        <end position="800"/>
    </location>
</feature>
<dbReference type="PANTHER" id="PTHR23355">
    <property type="entry name" value="RIBONUCLEASE"/>
    <property type="match status" value="1"/>
</dbReference>
<feature type="region of interest" description="Disordered" evidence="10">
    <location>
        <begin position="345"/>
        <end position="441"/>
    </location>
</feature>
<dbReference type="Gene3D" id="2.40.50.690">
    <property type="match status" value="1"/>
</dbReference>
<dbReference type="GO" id="GO:0006402">
    <property type="term" value="P:mRNA catabolic process"/>
    <property type="evidence" value="ECO:0007669"/>
    <property type="project" value="TreeGrafter"/>
</dbReference>
<feature type="region of interest" description="Disordered" evidence="10">
    <location>
        <begin position="635"/>
        <end position="655"/>
    </location>
</feature>
<dbReference type="GO" id="GO:0003723">
    <property type="term" value="F:RNA binding"/>
    <property type="evidence" value="ECO:0007669"/>
    <property type="project" value="UniProtKB-KW"/>
</dbReference>
<keyword evidence="7 13" id="KW-0269">Exonuclease</keyword>
<dbReference type="Proteomes" id="UP000039865">
    <property type="component" value="Unassembled WGS sequence"/>
</dbReference>
<evidence type="ECO:0000256" key="3">
    <source>
        <dbReference type="ARBA" id="ARBA00022723"/>
    </source>
</evidence>
<evidence type="ECO:0000256" key="7">
    <source>
        <dbReference type="ARBA" id="ARBA00022839"/>
    </source>
</evidence>
<dbReference type="InParanoid" id="A0A078A0H1"/>
<dbReference type="Pfam" id="PF13771">
    <property type="entry name" value="zf-HC5HC2H"/>
    <property type="match status" value="1"/>
</dbReference>
<dbReference type="GO" id="GO:0000932">
    <property type="term" value="C:P-body"/>
    <property type="evidence" value="ECO:0007669"/>
    <property type="project" value="TreeGrafter"/>
</dbReference>
<dbReference type="InterPro" id="IPR022966">
    <property type="entry name" value="RNase_II/R_CS"/>
</dbReference>
<keyword evidence="8" id="KW-0694">RNA-binding</keyword>
<feature type="compositionally biased region" description="Basic and acidic residues" evidence="10">
    <location>
        <begin position="825"/>
        <end position="839"/>
    </location>
</feature>
<keyword evidence="2" id="KW-0540">Nuclease</keyword>
<evidence type="ECO:0000259" key="11">
    <source>
        <dbReference type="PROSITE" id="PS50016"/>
    </source>
</evidence>
<dbReference type="GO" id="GO:0000175">
    <property type="term" value="F:3'-5'-RNA exonuclease activity"/>
    <property type="evidence" value="ECO:0007669"/>
    <property type="project" value="TreeGrafter"/>
</dbReference>
<feature type="domain" description="PHD-type" evidence="11">
    <location>
        <begin position="182"/>
        <end position="235"/>
    </location>
</feature>
<name>A0A078A0H1_STYLE</name>
<dbReference type="InterPro" id="IPR001900">
    <property type="entry name" value="RNase_II/R"/>
</dbReference>
<dbReference type="OrthoDB" id="372421at2759"/>
<dbReference type="GO" id="GO:0008270">
    <property type="term" value="F:zinc ion binding"/>
    <property type="evidence" value="ECO:0007669"/>
    <property type="project" value="UniProtKB-KW"/>
</dbReference>
<gene>
    <name evidence="13" type="primary">Contig18084.g19220</name>
    <name evidence="13" type="ORF">STYLEM_4694</name>
</gene>
<dbReference type="InterPro" id="IPR001965">
    <property type="entry name" value="Znf_PHD"/>
</dbReference>
<keyword evidence="6" id="KW-0862">Zinc</keyword>
<dbReference type="PROSITE" id="PS01175">
    <property type="entry name" value="RIBONUCLEASE_II"/>
    <property type="match status" value="1"/>
</dbReference>
<feature type="compositionally biased region" description="Basic and acidic residues" evidence="10">
    <location>
        <begin position="595"/>
        <end position="611"/>
    </location>
</feature>
<feature type="region of interest" description="Disordered" evidence="10">
    <location>
        <begin position="585"/>
        <end position="622"/>
    </location>
</feature>
<dbReference type="InterPro" id="IPR050180">
    <property type="entry name" value="RNR_Ribonuclease"/>
</dbReference>
<keyword evidence="4 9" id="KW-0863">Zinc-finger</keyword>
<dbReference type="InterPro" id="IPR013083">
    <property type="entry name" value="Znf_RING/FYVE/PHD"/>
</dbReference>
<dbReference type="Pfam" id="PF00773">
    <property type="entry name" value="RNB"/>
    <property type="match status" value="1"/>
</dbReference>
<evidence type="ECO:0000256" key="10">
    <source>
        <dbReference type="SAM" id="MobiDB-lite"/>
    </source>
</evidence>
<feature type="region of interest" description="Disordered" evidence="10">
    <location>
        <begin position="259"/>
        <end position="279"/>
    </location>
</feature>
<dbReference type="Pfam" id="PF00628">
    <property type="entry name" value="PHD"/>
    <property type="match status" value="1"/>
</dbReference>
<dbReference type="SMART" id="SM00955">
    <property type="entry name" value="RNB"/>
    <property type="match status" value="1"/>
</dbReference>
<feature type="compositionally biased region" description="Low complexity" evidence="10">
    <location>
        <begin position="635"/>
        <end position="647"/>
    </location>
</feature>
<evidence type="ECO:0000259" key="12">
    <source>
        <dbReference type="PROSITE" id="PS51805"/>
    </source>
</evidence>
<dbReference type="Pfam" id="PF17849">
    <property type="entry name" value="OB_Dis3"/>
    <property type="match status" value="1"/>
</dbReference>
<dbReference type="EMBL" id="CCKQ01004545">
    <property type="protein sequence ID" value="CDW75701.1"/>
    <property type="molecule type" value="Genomic_DNA"/>
</dbReference>
<sequence length="1664" mass="193777">MRKLKDTKARNVIEFDKEGQVVRDKLQVLQERPRYKIYSIADGYEYCNFCKSSSRDEELRIKCGPMYGPIKLKDREAYVHELCALWTPEIFLDDKNKFKNLAKAIKRCKKIKCTLCKEKGGGLGCYVKTCDKSYHYLCAKVSNCLFVNSKFIIYCENHRSEAPDEYLEEEKIEEEQDEQLQHYICTICKSGLDERHIVICEGCDRGFHSNCHQPPVNLDQIDEDEDWYCQELQMQYLIINLKEQINQNQTLVLMPKHNYTQSDRNPKQNSRPGFEGNSFVRDDQNILKYVAPGDKYSRGGKQNQRNHNDYEEEKKQVNGNKGYSGKYGSHEQLEESIDDDQYYQPSGQYHIQRGGYNSSRGRGRGLDSRNQDYNHPEGQYKQKARFAERGRGRGRGGNNYQSYGRDSNHQGFGQPIDFQVTKQKNRGRGRGDRTQFPDYNNNHWVEDDQFEEDQNNGSYAQYQNVADDEIFQPRFLQSQKQDIEELFEEKVIQDRRTINLWSDYMKPEFYQGPQYIIYRSMNSQQRKKRIYSSELQDIQFQSRAQFEQSQQKGQQYGKTDKWKLQEVYGQDFDFKKEKRVENSFWTNDHSKTKKTQKDSRTRNNQKKDSRGKGKIGQVQGKPIRKFDGQKDKLFNKQNRGQGKQQYNGKGGERKNYEEYIDDKQIKKGLADGTLFEGILRVSQYNRKRAFVQVNDIVVDVMIDGLNSQNRALDGDTVIISLLDPSKWTKFTSNNVVVGKDSLGQANNAGAAKGYTNETAIETRIIDLETLGQIDEKDPDVEELKEITEEFKRQKEQEKQASSKSSSSQSSHSSGSDDESDDNDEELKKDEAIDKAEAKEVSNSGEESDEVGYDYLKEDQQVSSSEEDVQIERPKQNLRTIKEEITDSAKKERVQKQEIVKQPLVVSQFTGKTKQEKLSQINLISKDLRPLGLVKAIVKSPNRDKEHLVTLIKLENIDFDEKQAKEIQSLYDTKKNAASCGVYAVPVSKKLPWMALQSIPEELVSDIQNKKKLNQRYYIVKMVAWRAFAIRPVCNVISSIGEAGNLDAESLRILKMHDIWSDEYETEGQKLNEKVHESLRIFTKDIDPISGEWIIPQEEIERRVDLREKRIFTIDPITAKDLDDALSIDKISDFIYEIGVHIADVSYFVQQGTELDKEAQLRCTSVYFVHKVYPMLPRLLCERLCSLNPKVDRLAYSIFFRMDIRTGQLEKGFAPRICRTVIRTCAKWHYQLVQDILDGKITNESQLETQHKPIEGVKFSDMRDDCFLMNEIAQKRRKKRLENGSILLQNREFCFLLDGDTKMPQSFQESYRIESKFLVEEYMLLANILIAEHLHQYCKDKTLLRVHPDIEDEKKTKLKEFFDKVGLQCIDLTDSQTLSVSLEALRDTGDSAKFNVAMRKFLTCLQCAKYMCINGATEKEYMHFGLNFQLYTHFTSPIRRYADLLVHRLVTLTIQHKDATRDLIELMDYSNYADLCSEKSYNAKRASQQCTRLFHCLLLKSNGIKVFDSLLFDMDHSSISIYLDEINMHHKIRLRDDPRVESLIFFEEHFIIVALLKTKKSENKGSSNPEEKRDKFKKVKSLEQIHFDFQPHEYLALKIFDKVKVKVETTTEFPLDIQCTLMYTEEDQKEFEQIRKEIEDKANQAKVAAATVVVINDMENLNDEV</sequence>
<feature type="compositionally biased region" description="Basic and acidic residues" evidence="10">
    <location>
        <begin position="364"/>
        <end position="391"/>
    </location>
</feature>
<feature type="compositionally biased region" description="Low complexity" evidence="10">
    <location>
        <begin position="801"/>
        <end position="813"/>
    </location>
</feature>